<sequence>MLGLGVFIIKSSLCYADAQAILEVDSNKKWEIKFNKPISRYTVYDGVQIKDDKNNICDLVFYIKDNNTKIVVECIDNFKKNKVYTLTVNNSIKDENGRKLAHSKSIKFKVNNQTESDLELENNHSNCFEKNPIMGKSDLVAKSMGDYVLSHNKNPKTSIDIYSLAKLFLEEGQAEGVRGDIAFCQSIKETGFFKYGGQVLPEQNNYAGIGALNNEPIGKGAWFKEARDGVRAQIQHLKGYASKEELKNPCIDPRYNILRNLGVCGSAYYWEDLNGKWAVPGKNYGEDIIHIYNSIKKLR</sequence>
<evidence type="ECO:0000259" key="3">
    <source>
        <dbReference type="Pfam" id="PF13205"/>
    </source>
</evidence>
<dbReference type="Proteomes" id="UP000008220">
    <property type="component" value="Chromosome"/>
</dbReference>
<keyword evidence="1" id="KW-0732">Signal</keyword>
<organism evidence="4 5">
    <name type="scientific">Clostridium novyi (strain NT)</name>
    <dbReference type="NCBI Taxonomy" id="386415"/>
    <lineage>
        <taxon>Bacteria</taxon>
        <taxon>Bacillati</taxon>
        <taxon>Bacillota</taxon>
        <taxon>Clostridia</taxon>
        <taxon>Eubacteriales</taxon>
        <taxon>Clostridiaceae</taxon>
        <taxon>Clostridium</taxon>
    </lineage>
</organism>
<dbReference type="KEGG" id="cno:NT01CX_2058"/>
<gene>
    <name evidence="4" type="ordered locus">NT01CX_2058</name>
</gene>
<dbReference type="CAZy" id="GH73">
    <property type="family name" value="Glycoside Hydrolase Family 73"/>
</dbReference>
<accession>A0Q0H9</accession>
<evidence type="ECO:0000313" key="4">
    <source>
        <dbReference type="EMBL" id="ABK60640.1"/>
    </source>
</evidence>
<name>A0Q0H9_CLONN</name>
<dbReference type="AlphaFoldDB" id="A0Q0H9"/>
<dbReference type="InterPro" id="IPR032812">
    <property type="entry name" value="SbsA_Ig"/>
</dbReference>
<reference evidence="4 5" key="1">
    <citation type="journal article" date="2006" name="Nat. Biotechnol.">
        <title>The genome and transcriptomes of the anti-tumor agent Clostridium novyi-NT.</title>
        <authorList>
            <person name="Bettegowda C."/>
            <person name="Huang X."/>
            <person name="Lin J."/>
            <person name="Cheong I."/>
            <person name="Kohli M."/>
            <person name="Szabo S.A."/>
            <person name="Zhang X."/>
            <person name="Diaz L.A. Jr."/>
            <person name="Velculescu V.E."/>
            <person name="Parmigiani G."/>
            <person name="Kinzler K.W."/>
            <person name="Vogelstein B."/>
            <person name="Zhou S."/>
        </authorList>
    </citation>
    <scope>NUCLEOTIDE SEQUENCE [LARGE SCALE GENOMIC DNA]</scope>
    <source>
        <strain evidence="4 5">NT</strain>
    </source>
</reference>
<dbReference type="HOGENOM" id="CLU_887681_0_0_9"/>
<dbReference type="GO" id="GO:0004040">
    <property type="term" value="F:amidase activity"/>
    <property type="evidence" value="ECO:0007669"/>
    <property type="project" value="InterPro"/>
</dbReference>
<dbReference type="InterPro" id="IPR002901">
    <property type="entry name" value="MGlyc_endo_b_GlcNAc-like_dom"/>
</dbReference>
<feature type="domain" description="Mannosyl-glycoprotein endo-beta-N-acetylglucosamidase-like" evidence="2">
    <location>
        <begin position="166"/>
        <end position="296"/>
    </location>
</feature>
<dbReference type="EMBL" id="CP000382">
    <property type="protein sequence ID" value="ABK60640.1"/>
    <property type="molecule type" value="Genomic_DNA"/>
</dbReference>
<feature type="domain" description="SbsA Ig-like" evidence="3">
    <location>
        <begin position="23"/>
        <end position="109"/>
    </location>
</feature>
<evidence type="ECO:0000256" key="1">
    <source>
        <dbReference type="ARBA" id="ARBA00022729"/>
    </source>
</evidence>
<evidence type="ECO:0008006" key="6">
    <source>
        <dbReference type="Google" id="ProtNLM"/>
    </source>
</evidence>
<dbReference type="STRING" id="386415.NT01CX_2058"/>
<dbReference type="InterPro" id="IPR014755">
    <property type="entry name" value="Cu-Rt/internalin_Ig-like"/>
</dbReference>
<dbReference type="Pfam" id="PF13205">
    <property type="entry name" value="Big_5"/>
    <property type="match status" value="1"/>
</dbReference>
<evidence type="ECO:0000313" key="5">
    <source>
        <dbReference type="Proteomes" id="UP000008220"/>
    </source>
</evidence>
<proteinExistence type="predicted"/>
<dbReference type="Pfam" id="PF01832">
    <property type="entry name" value="Glucosaminidase"/>
    <property type="match status" value="1"/>
</dbReference>
<evidence type="ECO:0000259" key="2">
    <source>
        <dbReference type="Pfam" id="PF01832"/>
    </source>
</evidence>
<dbReference type="Gene3D" id="2.60.40.1220">
    <property type="match status" value="1"/>
</dbReference>
<dbReference type="eggNOG" id="COG0860">
    <property type="taxonomic scope" value="Bacteria"/>
</dbReference>
<protein>
    <recommendedName>
        <fullName evidence="6">Mannosyl-glycoprotein endo-beta-N-acetylglucosamidase-like domain-containing protein</fullName>
    </recommendedName>
</protein>
<keyword evidence="5" id="KW-1185">Reference proteome</keyword>